<dbReference type="Proteomes" id="UP000616201">
    <property type="component" value="Unassembled WGS sequence"/>
</dbReference>
<comment type="caution">
    <text evidence="2">The sequence shown here is derived from an EMBL/GenBank/DDBJ whole genome shotgun (WGS) entry which is preliminary data.</text>
</comment>
<accession>A0A928UYR3</accession>
<evidence type="ECO:0000313" key="2">
    <source>
        <dbReference type="EMBL" id="MBE8715493.1"/>
    </source>
</evidence>
<dbReference type="AlphaFoldDB" id="A0A928UYR3"/>
<protein>
    <recommendedName>
        <fullName evidence="1">Methyltransferase type 11 domain-containing protein</fullName>
    </recommendedName>
</protein>
<sequence length="269" mass="31167">MLEEKYKSGAAIYGDDFTISQIQEWYEQEEEAYADLGSKDSEKYAYGYHQLNLQHGFRYLPDTALENVLGLGAAWGHEFFPIADRITNLHIIEPSENLRSEKIKNLTPIYKKPSIEGAIDYPSDYFDLVTCFGTIHHIPNVSFVLSELCRVAKPGGYILLREPVVSMGDWTKRRAGLTKNERGIPLNKLQSIFKELDVEIVHEGLCFCMTPFLQRIWKKFSSTPIYSYKSYILFDKWLSKLFANNLHYHATKKSERIAPQSVYYVLRKK</sequence>
<organism evidence="2 3">
    <name type="scientific">Sphingobacterium hungaricum</name>
    <dbReference type="NCBI Taxonomy" id="2082723"/>
    <lineage>
        <taxon>Bacteria</taxon>
        <taxon>Pseudomonadati</taxon>
        <taxon>Bacteroidota</taxon>
        <taxon>Sphingobacteriia</taxon>
        <taxon>Sphingobacteriales</taxon>
        <taxon>Sphingobacteriaceae</taxon>
        <taxon>Sphingobacterium</taxon>
    </lineage>
</organism>
<proteinExistence type="predicted"/>
<gene>
    <name evidence="2" type="ORF">C4F49_17610</name>
</gene>
<evidence type="ECO:0000313" key="3">
    <source>
        <dbReference type="Proteomes" id="UP000616201"/>
    </source>
</evidence>
<dbReference type="InterPro" id="IPR029063">
    <property type="entry name" value="SAM-dependent_MTases_sf"/>
</dbReference>
<dbReference type="Gene3D" id="3.40.50.150">
    <property type="entry name" value="Vaccinia Virus protein VP39"/>
    <property type="match status" value="1"/>
</dbReference>
<feature type="domain" description="Methyltransferase type 11" evidence="1">
    <location>
        <begin position="71"/>
        <end position="159"/>
    </location>
</feature>
<dbReference type="EMBL" id="PRDK01000010">
    <property type="protein sequence ID" value="MBE8715493.1"/>
    <property type="molecule type" value="Genomic_DNA"/>
</dbReference>
<reference evidence="2" key="1">
    <citation type="submission" date="2018-02" db="EMBL/GenBank/DDBJ databases">
        <authorList>
            <person name="Vasarhelyi B.M."/>
            <person name="Deshmukh S."/>
            <person name="Balint B."/>
            <person name="Kukolya J."/>
        </authorList>
    </citation>
    <scope>NUCLEOTIDE SEQUENCE</scope>
    <source>
        <strain evidence="2">KB22</strain>
    </source>
</reference>
<dbReference type="RefSeq" id="WP_196935082.1">
    <property type="nucleotide sequence ID" value="NZ_MU158698.1"/>
</dbReference>
<dbReference type="InterPro" id="IPR013216">
    <property type="entry name" value="Methyltransf_11"/>
</dbReference>
<name>A0A928UYR3_9SPHI</name>
<dbReference type="GO" id="GO:0008757">
    <property type="term" value="F:S-adenosylmethionine-dependent methyltransferase activity"/>
    <property type="evidence" value="ECO:0007669"/>
    <property type="project" value="InterPro"/>
</dbReference>
<evidence type="ECO:0000259" key="1">
    <source>
        <dbReference type="Pfam" id="PF08241"/>
    </source>
</evidence>
<dbReference type="SUPFAM" id="SSF53335">
    <property type="entry name" value="S-adenosyl-L-methionine-dependent methyltransferases"/>
    <property type="match status" value="1"/>
</dbReference>
<keyword evidence="3" id="KW-1185">Reference proteome</keyword>
<dbReference type="Pfam" id="PF08241">
    <property type="entry name" value="Methyltransf_11"/>
    <property type="match status" value="1"/>
</dbReference>